<feature type="signal peptide" evidence="2">
    <location>
        <begin position="1"/>
        <end position="25"/>
    </location>
</feature>
<protein>
    <submittedName>
        <fullName evidence="4">ABC transporter, substrate-binding protein (Cluster 5, nickel/peptides/opines)</fullName>
    </submittedName>
</protein>
<dbReference type="GO" id="GO:0042597">
    <property type="term" value="C:periplasmic space"/>
    <property type="evidence" value="ECO:0007669"/>
    <property type="project" value="UniProtKB-ARBA"/>
</dbReference>
<dbReference type="Gene3D" id="3.10.105.10">
    <property type="entry name" value="Dipeptide-binding Protein, Domain 3"/>
    <property type="match status" value="1"/>
</dbReference>
<name>A0A6J4J3N2_9ACTN</name>
<evidence type="ECO:0000313" key="4">
    <source>
        <dbReference type="EMBL" id="CAA9267124.1"/>
    </source>
</evidence>
<dbReference type="AlphaFoldDB" id="A0A6J4J3N2"/>
<dbReference type="Gene3D" id="3.40.190.10">
    <property type="entry name" value="Periplasmic binding protein-like II"/>
    <property type="match status" value="1"/>
</dbReference>
<dbReference type="GO" id="GO:0043190">
    <property type="term" value="C:ATP-binding cassette (ABC) transporter complex"/>
    <property type="evidence" value="ECO:0007669"/>
    <property type="project" value="InterPro"/>
</dbReference>
<dbReference type="SUPFAM" id="SSF53850">
    <property type="entry name" value="Periplasmic binding protein-like II"/>
    <property type="match status" value="1"/>
</dbReference>
<accession>A0A6J4J3N2</accession>
<dbReference type="InterPro" id="IPR030678">
    <property type="entry name" value="Peptide/Ni-bd"/>
</dbReference>
<dbReference type="GO" id="GO:1904680">
    <property type="term" value="F:peptide transmembrane transporter activity"/>
    <property type="evidence" value="ECO:0007669"/>
    <property type="project" value="TreeGrafter"/>
</dbReference>
<feature type="chain" id="PRO_5038961748" evidence="2">
    <location>
        <begin position="26"/>
        <end position="556"/>
    </location>
</feature>
<reference evidence="4" key="1">
    <citation type="submission" date="2020-02" db="EMBL/GenBank/DDBJ databases">
        <authorList>
            <person name="Meier V. D."/>
        </authorList>
    </citation>
    <scope>NUCLEOTIDE SEQUENCE</scope>
    <source>
        <strain evidence="4">AVDCRST_MAG50</strain>
    </source>
</reference>
<organism evidence="4">
    <name type="scientific">uncultured Acidimicrobiales bacterium</name>
    <dbReference type="NCBI Taxonomy" id="310071"/>
    <lineage>
        <taxon>Bacteria</taxon>
        <taxon>Bacillati</taxon>
        <taxon>Actinomycetota</taxon>
        <taxon>Acidimicrobiia</taxon>
        <taxon>Acidimicrobiales</taxon>
        <taxon>environmental samples</taxon>
    </lineage>
</organism>
<evidence type="ECO:0000259" key="3">
    <source>
        <dbReference type="Pfam" id="PF00496"/>
    </source>
</evidence>
<dbReference type="PROSITE" id="PS51257">
    <property type="entry name" value="PROKAR_LIPOPROTEIN"/>
    <property type="match status" value="1"/>
</dbReference>
<dbReference type="GO" id="GO:0015833">
    <property type="term" value="P:peptide transport"/>
    <property type="evidence" value="ECO:0007669"/>
    <property type="project" value="TreeGrafter"/>
</dbReference>
<dbReference type="PANTHER" id="PTHR30290">
    <property type="entry name" value="PERIPLASMIC BINDING COMPONENT OF ABC TRANSPORTER"/>
    <property type="match status" value="1"/>
</dbReference>
<dbReference type="EMBL" id="CADCTF010000151">
    <property type="protein sequence ID" value="CAA9267124.1"/>
    <property type="molecule type" value="Genomic_DNA"/>
</dbReference>
<proteinExistence type="predicted"/>
<evidence type="ECO:0000256" key="2">
    <source>
        <dbReference type="SAM" id="SignalP"/>
    </source>
</evidence>
<dbReference type="Pfam" id="PF00496">
    <property type="entry name" value="SBP_bac_5"/>
    <property type="match status" value="1"/>
</dbReference>
<evidence type="ECO:0000256" key="1">
    <source>
        <dbReference type="ARBA" id="ARBA00022729"/>
    </source>
</evidence>
<feature type="domain" description="Solute-binding protein family 5" evidence="3">
    <location>
        <begin position="92"/>
        <end position="427"/>
    </location>
</feature>
<dbReference type="PIRSF" id="PIRSF002741">
    <property type="entry name" value="MppA"/>
    <property type="match status" value="1"/>
</dbReference>
<dbReference type="InterPro" id="IPR000914">
    <property type="entry name" value="SBP_5_dom"/>
</dbReference>
<keyword evidence="1 2" id="KW-0732">Signal</keyword>
<gene>
    <name evidence="4" type="ORF">AVDCRST_MAG50-3208</name>
</gene>
<dbReference type="InterPro" id="IPR039424">
    <property type="entry name" value="SBP_5"/>
</dbReference>
<sequence>MSHFSARLRLRAVALLAVTSLVVGACGSDGGGGSDDTALSDGPPKPGGRVVIGLEAETAGWQPGKDSAAESGASVNRAIYDTLLMRDRSGKMRPFLAESLETSDDLREWTVKLRPNIKFHDGTELNAAVLKDNFDKVLTATGARTRATLAGTTMIVVDPLTVRYTLERPNAAFADTLAGAAAMPFSMANYEARGADISAHPVGTGPFIFVSWVRDSQLVVKKNPNYWIQGLPHLDEVVFKPIPDEDARLASLQSGEIDMMHTLRQSLVKKAKDTAKGYGFEVYEFLGNNAGANIFNTGKPPLDDKRVRQALVHALDQEAAIEVLGGGGMVPPSTQLYSRDSPWYSEKAAATYPKKDVEKAKQLLASYVNDPSRSDRKAPGTPVSVRFDCPPDPSLVDLSLLTQQQWAAIGVRTELRQVEQSVHITEAVGTPPDYTADYDVKCWRLGSENDPDLGTAFGPPKGAAANVTDFSTPRLTELLERGRTTSEFEDRKKVYEEISILFNDEVPFSLGGPTLSIVAAKPYVRNVTEWTFPDRTTKGPPIAQSVITVRELWLNR</sequence>
<dbReference type="PANTHER" id="PTHR30290:SF38">
    <property type="entry name" value="D,D-DIPEPTIDE-BINDING PERIPLASMIC PROTEIN DDPA-RELATED"/>
    <property type="match status" value="1"/>
</dbReference>